<dbReference type="Proteomes" id="UP000663852">
    <property type="component" value="Unassembled WGS sequence"/>
</dbReference>
<dbReference type="AlphaFoldDB" id="A0A815WVG1"/>
<sequence>MGTCKDFQRLSFASYKYCSFFIRTFQNSSKNFSSLSKMLFSMKFSIFYLLLITIMLKKVQSDLPVGCSCYNGTDGIFPRKCNAPGCSRGNNNDCNSVTVYFGNNYRIRFLSGAFDIHGCNCPGFSYNGGSSTGKNGVYTTTTDTPISTYYHYTNCSEIGAGGNAIACCMFCCTSP</sequence>
<evidence type="ECO:0000256" key="1">
    <source>
        <dbReference type="SAM" id="Phobius"/>
    </source>
</evidence>
<dbReference type="EMBL" id="CAJNOJ010001214">
    <property type="protein sequence ID" value="CAF1546645.1"/>
    <property type="molecule type" value="Genomic_DNA"/>
</dbReference>
<evidence type="ECO:0000313" key="2">
    <source>
        <dbReference type="EMBL" id="CAF1546645.1"/>
    </source>
</evidence>
<name>A0A815WVG1_ADIRI</name>
<proteinExistence type="predicted"/>
<keyword evidence="1" id="KW-0812">Transmembrane</keyword>
<organism evidence="2 3">
    <name type="scientific">Adineta ricciae</name>
    <name type="common">Rotifer</name>
    <dbReference type="NCBI Taxonomy" id="249248"/>
    <lineage>
        <taxon>Eukaryota</taxon>
        <taxon>Metazoa</taxon>
        <taxon>Spiralia</taxon>
        <taxon>Gnathifera</taxon>
        <taxon>Rotifera</taxon>
        <taxon>Eurotatoria</taxon>
        <taxon>Bdelloidea</taxon>
        <taxon>Adinetida</taxon>
        <taxon>Adinetidae</taxon>
        <taxon>Adineta</taxon>
    </lineage>
</organism>
<gene>
    <name evidence="2" type="ORF">EDS130_LOCUS45701</name>
</gene>
<keyword evidence="1" id="KW-1133">Transmembrane helix</keyword>
<dbReference type="OrthoDB" id="10007284at2759"/>
<keyword evidence="1" id="KW-0472">Membrane</keyword>
<accession>A0A815WVG1</accession>
<evidence type="ECO:0000313" key="3">
    <source>
        <dbReference type="Proteomes" id="UP000663852"/>
    </source>
</evidence>
<comment type="caution">
    <text evidence="2">The sequence shown here is derived from an EMBL/GenBank/DDBJ whole genome shotgun (WGS) entry which is preliminary data.</text>
</comment>
<feature type="transmembrane region" description="Helical" evidence="1">
    <location>
        <begin position="38"/>
        <end position="56"/>
    </location>
</feature>
<protein>
    <submittedName>
        <fullName evidence="2">Uncharacterized protein</fullName>
    </submittedName>
</protein>
<reference evidence="2" key="1">
    <citation type="submission" date="2021-02" db="EMBL/GenBank/DDBJ databases">
        <authorList>
            <person name="Nowell W R."/>
        </authorList>
    </citation>
    <scope>NUCLEOTIDE SEQUENCE</scope>
</reference>